<dbReference type="AlphaFoldDB" id="A0A1H7DZY9"/>
<evidence type="ECO:0000313" key="3">
    <source>
        <dbReference type="Proteomes" id="UP000199379"/>
    </source>
</evidence>
<evidence type="ECO:0000256" key="1">
    <source>
        <dbReference type="SAM" id="Coils"/>
    </source>
</evidence>
<organism evidence="2 3">
    <name type="scientific">Cribrihabitans marinus</name>
    <dbReference type="NCBI Taxonomy" id="1227549"/>
    <lineage>
        <taxon>Bacteria</taxon>
        <taxon>Pseudomonadati</taxon>
        <taxon>Pseudomonadota</taxon>
        <taxon>Alphaproteobacteria</taxon>
        <taxon>Rhodobacterales</taxon>
        <taxon>Paracoccaceae</taxon>
        <taxon>Cribrihabitans</taxon>
    </lineage>
</organism>
<dbReference type="EMBL" id="FNYD01000014">
    <property type="protein sequence ID" value="SEK05252.1"/>
    <property type="molecule type" value="Genomic_DNA"/>
</dbReference>
<protein>
    <recommendedName>
        <fullName evidence="4">Replication region DNA-binding N-term</fullName>
    </recommendedName>
</protein>
<evidence type="ECO:0008006" key="4">
    <source>
        <dbReference type="Google" id="ProtNLM"/>
    </source>
</evidence>
<proteinExistence type="predicted"/>
<dbReference type="Proteomes" id="UP000199379">
    <property type="component" value="Unassembled WGS sequence"/>
</dbReference>
<reference evidence="2 3" key="1">
    <citation type="submission" date="2016-10" db="EMBL/GenBank/DDBJ databases">
        <authorList>
            <person name="de Groot N.N."/>
        </authorList>
    </citation>
    <scope>NUCLEOTIDE SEQUENCE [LARGE SCALE GENOMIC DNA]</scope>
    <source>
        <strain evidence="2 3">DSM 29340</strain>
    </source>
</reference>
<sequence>MTEKKTGRPPKYTEAQVLEGIGIVEEHGDTPTGEAVKKAMCVHLDVPPGINAQSLDKEVQRLLVERERQQSARLIEALPETSRNAVREISQAVESAILLHLGREHDELRRINEQKVTQKDMDLANQRAQIRDLLMKLDDQAEEMAGLEDEKRILNDQLNAAKEQNAALKTHITELEKKENFKEEMLAFMKDALAPKTEKA</sequence>
<keyword evidence="1" id="KW-0175">Coiled coil</keyword>
<gene>
    <name evidence="2" type="ORF">SAMN05444007_11435</name>
</gene>
<feature type="coiled-coil region" evidence="1">
    <location>
        <begin position="123"/>
        <end position="178"/>
    </location>
</feature>
<dbReference type="OrthoDB" id="7846644at2"/>
<name>A0A1H7DZY9_9RHOB</name>
<evidence type="ECO:0000313" key="2">
    <source>
        <dbReference type="EMBL" id="SEK05252.1"/>
    </source>
</evidence>
<dbReference type="RefSeq" id="WP_092370891.1">
    <property type="nucleotide sequence ID" value="NZ_BMGV01000013.1"/>
</dbReference>
<keyword evidence="3" id="KW-1185">Reference proteome</keyword>
<accession>A0A1H7DZY9</accession>